<evidence type="ECO:0000313" key="4">
    <source>
        <dbReference type="EMBL" id="RKS91393.1"/>
    </source>
</evidence>
<evidence type="ECO:0000259" key="2">
    <source>
        <dbReference type="Pfam" id="PF00857"/>
    </source>
</evidence>
<dbReference type="InterPro" id="IPR000868">
    <property type="entry name" value="Isochorismatase-like_dom"/>
</dbReference>
<reference evidence="3 5" key="1">
    <citation type="submission" date="2018-06" db="EMBL/GenBank/DDBJ databases">
        <title>Complete Genome Sequence of the Microcystin-Degrading Bacterium Sphingosinicella microcystinivorans Strain B-9.</title>
        <authorList>
            <person name="Jin H."/>
            <person name="Nishizawa T."/>
            <person name="Guo Y."/>
            <person name="Nishizawa A."/>
            <person name="Park H."/>
            <person name="Kato H."/>
            <person name="Tsuji K."/>
            <person name="Harada K."/>
        </authorList>
    </citation>
    <scope>NUCLEOTIDE SEQUENCE [LARGE SCALE GENOMIC DNA]</scope>
    <source>
        <strain evidence="3 5">B9</strain>
    </source>
</reference>
<evidence type="ECO:0000256" key="1">
    <source>
        <dbReference type="ARBA" id="ARBA00022801"/>
    </source>
</evidence>
<dbReference type="KEGG" id="smic:SmB9_20250"/>
<keyword evidence="1" id="KW-0378">Hydrolase</keyword>
<dbReference type="CDD" id="cd00431">
    <property type="entry name" value="cysteine_hydrolases"/>
    <property type="match status" value="1"/>
</dbReference>
<gene>
    <name evidence="3" type="primary">rutB</name>
    <name evidence="4" type="ORF">DFR51_0957</name>
    <name evidence="3" type="ORF">SmB9_20250</name>
</gene>
<dbReference type="Proteomes" id="UP000276029">
    <property type="component" value="Unassembled WGS sequence"/>
</dbReference>
<organism evidence="3 5">
    <name type="scientific">Sphingosinicella microcystinivorans</name>
    <dbReference type="NCBI Taxonomy" id="335406"/>
    <lineage>
        <taxon>Bacteria</taxon>
        <taxon>Pseudomonadati</taxon>
        <taxon>Pseudomonadota</taxon>
        <taxon>Alphaproteobacteria</taxon>
        <taxon>Sphingomonadales</taxon>
        <taxon>Sphingosinicellaceae</taxon>
        <taxon>Sphingosinicella</taxon>
    </lineage>
</organism>
<feature type="domain" description="Isochorismatase-like" evidence="2">
    <location>
        <begin position="58"/>
        <end position="257"/>
    </location>
</feature>
<dbReference type="InterPro" id="IPR036380">
    <property type="entry name" value="Isochorismatase-like_sf"/>
</dbReference>
<evidence type="ECO:0000313" key="3">
    <source>
        <dbReference type="EMBL" id="BBE34367.1"/>
    </source>
</evidence>
<dbReference type="Proteomes" id="UP000275727">
    <property type="component" value="Chromosome"/>
</dbReference>
<dbReference type="PANTHER" id="PTHR43540">
    <property type="entry name" value="PEROXYUREIDOACRYLATE/UREIDOACRYLATE AMIDOHYDROLASE-RELATED"/>
    <property type="match status" value="1"/>
</dbReference>
<accession>A0AAD1D6P4</accession>
<dbReference type="EMBL" id="AP018711">
    <property type="protein sequence ID" value="BBE34367.1"/>
    <property type="molecule type" value="Genomic_DNA"/>
</dbReference>
<dbReference type="SUPFAM" id="SSF52499">
    <property type="entry name" value="Isochorismatase-like hydrolases"/>
    <property type="match status" value="1"/>
</dbReference>
<proteinExistence type="predicted"/>
<dbReference type="InterPro" id="IPR050272">
    <property type="entry name" value="Isochorismatase-like_hydrls"/>
</dbReference>
<dbReference type="EMBL" id="RBWX01000007">
    <property type="protein sequence ID" value="RKS91393.1"/>
    <property type="molecule type" value="Genomic_DNA"/>
</dbReference>
<name>A0AAD1D6P4_SPHMI</name>
<evidence type="ECO:0000313" key="5">
    <source>
        <dbReference type="Proteomes" id="UP000275727"/>
    </source>
</evidence>
<dbReference type="PANTHER" id="PTHR43540:SF9">
    <property type="entry name" value="FAMILY HYDROLASE, PUTATIVE (AFU_ORTHOLOGUE AFUA_2G08700)-RELATED"/>
    <property type="match status" value="1"/>
</dbReference>
<dbReference type="RefSeq" id="WP_121047849.1">
    <property type="nucleotide sequence ID" value="NZ_AP018711.1"/>
</dbReference>
<sequence length="266" mass="28649">MTTSTIPDTRTWATLGTEGRNTYRVSDAVIDMRRPAPSGPTTRLTAEPQDVLIDLARTALVIVDMQNDFCSKDGWIASLGIDFAAGRALVDPINRAAAAMRACGAPVIWLNWGVRPDRANLSPGTQHPFNPNGQGPGLAGSTTFGGRTYKVLQQGEWGAQLIDGLTREASDICVDKHRISGFYDTPLDSILKNHGISTVLFAGVNADHCVLGTLMDANFHGYDTIMLEDCVATTSPDFCMQATLHNVRFCFGFTTTSTVLAEALNP</sequence>
<dbReference type="Gene3D" id="3.40.50.850">
    <property type="entry name" value="Isochorismatase-like"/>
    <property type="match status" value="1"/>
</dbReference>
<keyword evidence="6" id="KW-1185">Reference proteome</keyword>
<dbReference type="AlphaFoldDB" id="A0AAD1D6P4"/>
<dbReference type="GO" id="GO:0016787">
    <property type="term" value="F:hydrolase activity"/>
    <property type="evidence" value="ECO:0007669"/>
    <property type="project" value="UniProtKB-KW"/>
</dbReference>
<reference evidence="4 6" key="2">
    <citation type="submission" date="2018-10" db="EMBL/GenBank/DDBJ databases">
        <title>Genomic Encyclopedia of Type Strains, Phase IV (KMG-IV): sequencing the most valuable type-strain genomes for metagenomic binning, comparative biology and taxonomic classification.</title>
        <authorList>
            <person name="Goeker M."/>
        </authorList>
    </citation>
    <scope>NUCLEOTIDE SEQUENCE [LARGE SCALE GENOMIC DNA]</scope>
    <source>
        <strain evidence="4 6">DSM 19791</strain>
    </source>
</reference>
<evidence type="ECO:0000313" key="6">
    <source>
        <dbReference type="Proteomes" id="UP000276029"/>
    </source>
</evidence>
<protein>
    <submittedName>
        <fullName evidence="4">Nicotinamidase-related amidase</fullName>
    </submittedName>
    <submittedName>
        <fullName evidence="3">Peroxyureidoacrylate/ureidoacrylate amidohydrolase RutB</fullName>
    </submittedName>
</protein>
<dbReference type="Pfam" id="PF00857">
    <property type="entry name" value="Isochorismatase"/>
    <property type="match status" value="1"/>
</dbReference>